<proteinExistence type="predicted"/>
<dbReference type="Proteomes" id="UP001235269">
    <property type="component" value="Unassembled WGS sequence"/>
</dbReference>
<evidence type="ECO:0000313" key="2">
    <source>
        <dbReference type="Proteomes" id="UP001235269"/>
    </source>
</evidence>
<dbReference type="RefSeq" id="WP_307156888.1">
    <property type="nucleotide sequence ID" value="NZ_JAUSWH010000002.1"/>
</dbReference>
<dbReference type="EMBL" id="JAUSWH010000002">
    <property type="protein sequence ID" value="MDQ0454683.1"/>
    <property type="molecule type" value="Genomic_DNA"/>
</dbReference>
<gene>
    <name evidence="1" type="ORF">QO005_001010</name>
</gene>
<name>A0ABU0I8X1_9HYPH</name>
<protein>
    <submittedName>
        <fullName evidence="1">Uncharacterized protein</fullName>
    </submittedName>
</protein>
<sequence length="101" mass="11131">MRSLKLSDALGQLMDNFQCFADLPGGAIATIDGDDARQFYAVLRSMRAMALNMEIELDCHRDIEASRDRREAADAEATKALGDLLVEAGGKILRPDFRGRT</sequence>
<evidence type="ECO:0000313" key="1">
    <source>
        <dbReference type="EMBL" id="MDQ0454683.1"/>
    </source>
</evidence>
<organism evidence="1 2">
    <name type="scientific">Rhizobium paknamense</name>
    <dbReference type="NCBI Taxonomy" id="1206817"/>
    <lineage>
        <taxon>Bacteria</taxon>
        <taxon>Pseudomonadati</taxon>
        <taxon>Pseudomonadota</taxon>
        <taxon>Alphaproteobacteria</taxon>
        <taxon>Hyphomicrobiales</taxon>
        <taxon>Rhizobiaceae</taxon>
        <taxon>Rhizobium/Agrobacterium group</taxon>
        <taxon>Rhizobium</taxon>
    </lineage>
</organism>
<accession>A0ABU0I8X1</accession>
<keyword evidence="2" id="KW-1185">Reference proteome</keyword>
<reference evidence="1 2" key="1">
    <citation type="submission" date="2023-07" db="EMBL/GenBank/DDBJ databases">
        <title>Genomic Encyclopedia of Type Strains, Phase IV (KMG-IV): sequencing the most valuable type-strain genomes for metagenomic binning, comparative biology and taxonomic classification.</title>
        <authorList>
            <person name="Goeker M."/>
        </authorList>
    </citation>
    <scope>NUCLEOTIDE SEQUENCE [LARGE SCALE GENOMIC DNA]</scope>
    <source>
        <strain evidence="1 2">DSM 100301</strain>
    </source>
</reference>
<comment type="caution">
    <text evidence="1">The sequence shown here is derived from an EMBL/GenBank/DDBJ whole genome shotgun (WGS) entry which is preliminary data.</text>
</comment>